<comment type="caution">
    <text evidence="1">The sequence shown here is derived from an EMBL/GenBank/DDBJ whole genome shotgun (WGS) entry which is preliminary data.</text>
</comment>
<evidence type="ECO:0000313" key="2">
    <source>
        <dbReference type="Proteomes" id="UP000076481"/>
    </source>
</evidence>
<dbReference type="AlphaFoldDB" id="A0A165M7V6"/>
<reference evidence="1 2" key="1">
    <citation type="submission" date="2016-03" db="EMBL/GenBank/DDBJ databases">
        <title>Speciation and ecological success in dimly lit waters: horizontal gene transfer in a green sulfur bacteria bloom unveiled by metagenomic assembly.</title>
        <authorList>
            <person name="Llorens-Mares T."/>
            <person name="Liu Z."/>
            <person name="Allen L.Z."/>
            <person name="Rusch D.B."/>
            <person name="Craig M.T."/>
            <person name="Dupont C.L."/>
            <person name="Bryant D.A."/>
            <person name="Casamayor E.O."/>
        </authorList>
    </citation>
    <scope>NUCLEOTIDE SEQUENCE [LARGE SCALE GENOMIC DNA]</scope>
    <source>
        <strain evidence="1">CIII</strain>
    </source>
</reference>
<gene>
    <name evidence="1" type="ORF">A3K90_00070</name>
</gene>
<dbReference type="EMBL" id="LVWG01000016">
    <property type="protein sequence ID" value="KZK74916.1"/>
    <property type="molecule type" value="Genomic_DNA"/>
</dbReference>
<dbReference type="Proteomes" id="UP000076481">
    <property type="component" value="Unassembled WGS sequence"/>
</dbReference>
<accession>A0A165M7V6</accession>
<organism evidence="1 2">
    <name type="scientific">Pelodictyon luteolum</name>
    <dbReference type="NCBI Taxonomy" id="1100"/>
    <lineage>
        <taxon>Bacteria</taxon>
        <taxon>Pseudomonadati</taxon>
        <taxon>Chlorobiota</taxon>
        <taxon>Chlorobiia</taxon>
        <taxon>Chlorobiales</taxon>
        <taxon>Chlorobiaceae</taxon>
        <taxon>Chlorobium/Pelodictyon group</taxon>
        <taxon>Pelodictyon</taxon>
    </lineage>
</organism>
<evidence type="ECO:0000313" key="1">
    <source>
        <dbReference type="EMBL" id="KZK74916.1"/>
    </source>
</evidence>
<protein>
    <submittedName>
        <fullName evidence="1">Uncharacterized protein</fullName>
    </submittedName>
</protein>
<proteinExistence type="predicted"/>
<name>A0A165M7V6_PELLU</name>
<sequence length="153" mass="16487">MISERLLPASFSRIQTFFFRGPSQSAPVPAILPAREGAKAAVEQEPQAASPAPADALQESSGSFDFSSLLRLRSFVYLLAGTGFFLFQINSTIAIKSLALQNERLRSHIQLTSSVLAAQELKIRELQSIHSITKDAAALGLAPSPEPPVEIEP</sequence>
<dbReference type="RefSeq" id="WP_303680857.1">
    <property type="nucleotide sequence ID" value="NZ_LVWG01000016.1"/>
</dbReference>